<dbReference type="InterPro" id="IPR050879">
    <property type="entry name" value="Acyltransferase_3"/>
</dbReference>
<reference evidence="5" key="1">
    <citation type="journal article" date="2019" name="Int. J. Syst. Evol. Microbiol.">
        <title>The Global Catalogue of Microorganisms (GCM) 10K type strain sequencing project: providing services to taxonomists for standard genome sequencing and annotation.</title>
        <authorList>
            <consortium name="The Broad Institute Genomics Platform"/>
            <consortium name="The Broad Institute Genome Sequencing Center for Infectious Disease"/>
            <person name="Wu L."/>
            <person name="Ma J."/>
        </authorList>
    </citation>
    <scope>NUCLEOTIDE SEQUENCE [LARGE SCALE GENOMIC DNA]</scope>
    <source>
        <strain evidence="5">XZYJT-10</strain>
    </source>
</reference>
<feature type="transmembrane region" description="Helical" evidence="2">
    <location>
        <begin position="213"/>
        <end position="236"/>
    </location>
</feature>
<feature type="transmembrane region" description="Helical" evidence="2">
    <location>
        <begin position="6"/>
        <end position="26"/>
    </location>
</feature>
<dbReference type="EC" id="2.3.-.-" evidence="4"/>
<evidence type="ECO:0000256" key="1">
    <source>
        <dbReference type="SAM" id="MobiDB-lite"/>
    </source>
</evidence>
<comment type="caution">
    <text evidence="4">The sequence shown here is derived from an EMBL/GenBank/DDBJ whole genome shotgun (WGS) entry which is preliminary data.</text>
</comment>
<proteinExistence type="predicted"/>
<feature type="transmembrane region" description="Helical" evidence="2">
    <location>
        <begin position="125"/>
        <end position="144"/>
    </location>
</feature>
<dbReference type="PANTHER" id="PTHR23028">
    <property type="entry name" value="ACETYLTRANSFERASE"/>
    <property type="match status" value="1"/>
</dbReference>
<sequence>MLNVALAAGRSGVSFFYILSGFVLAWSVRPADTAGRFWRRRFAKIYPNHFVTFLLAALLLSWRGLEVLNPERIFYNLTLLHSWVPARDDIWYSFNAPSWSLSCEAFFYLCFPLLFAGLRRLRPAAWWAIAAGSGLFVAALPFAIKPFGEPFGWSQHFIVYHLPPVRIAEFVLGVCLALLVRDGRWRGPGMWVSFAVIAAGMAVAANLPEEYGLARDAACTVLGFALLIPACALADVRRTRSIWRARRLVWLGEVSFAFYMVHEICLYAVRHTFGDDEPHRPTVAALVLVLATFCLALAAAAVLYEGVEKPMMRLLGGGRKRPAPPSVAPAPRPLVGAATTTDGLT</sequence>
<dbReference type="RefSeq" id="WP_378964089.1">
    <property type="nucleotide sequence ID" value="NZ_JBHTBJ010000001.1"/>
</dbReference>
<dbReference type="GO" id="GO:0016746">
    <property type="term" value="F:acyltransferase activity"/>
    <property type="evidence" value="ECO:0007669"/>
    <property type="project" value="UniProtKB-KW"/>
</dbReference>
<keyword evidence="2" id="KW-0812">Transmembrane</keyword>
<dbReference type="EMBL" id="JBHTBJ010000001">
    <property type="protein sequence ID" value="MFC7272694.1"/>
    <property type="molecule type" value="Genomic_DNA"/>
</dbReference>
<gene>
    <name evidence="4" type="ORF">ACFQS1_01770</name>
</gene>
<dbReference type="Proteomes" id="UP001596548">
    <property type="component" value="Unassembled WGS sequence"/>
</dbReference>
<dbReference type="Pfam" id="PF01757">
    <property type="entry name" value="Acyl_transf_3"/>
    <property type="match status" value="1"/>
</dbReference>
<dbReference type="InterPro" id="IPR002656">
    <property type="entry name" value="Acyl_transf_3_dom"/>
</dbReference>
<feature type="transmembrane region" description="Helical" evidence="2">
    <location>
        <begin position="248"/>
        <end position="269"/>
    </location>
</feature>
<keyword evidence="2" id="KW-1133">Transmembrane helix</keyword>
<evidence type="ECO:0000313" key="5">
    <source>
        <dbReference type="Proteomes" id="UP001596548"/>
    </source>
</evidence>
<feature type="transmembrane region" description="Helical" evidence="2">
    <location>
        <begin position="188"/>
        <end position="207"/>
    </location>
</feature>
<keyword evidence="4" id="KW-0012">Acyltransferase</keyword>
<evidence type="ECO:0000313" key="4">
    <source>
        <dbReference type="EMBL" id="MFC7272694.1"/>
    </source>
</evidence>
<organism evidence="4 5">
    <name type="scientific">Paractinoplanes rhizophilus</name>
    <dbReference type="NCBI Taxonomy" id="1416877"/>
    <lineage>
        <taxon>Bacteria</taxon>
        <taxon>Bacillati</taxon>
        <taxon>Actinomycetota</taxon>
        <taxon>Actinomycetes</taxon>
        <taxon>Micromonosporales</taxon>
        <taxon>Micromonosporaceae</taxon>
        <taxon>Paractinoplanes</taxon>
    </lineage>
</organism>
<feature type="transmembrane region" description="Helical" evidence="2">
    <location>
        <begin position="164"/>
        <end position="181"/>
    </location>
</feature>
<feature type="compositionally biased region" description="Pro residues" evidence="1">
    <location>
        <begin position="323"/>
        <end position="332"/>
    </location>
</feature>
<dbReference type="PANTHER" id="PTHR23028:SF53">
    <property type="entry name" value="ACYL_TRANSF_3 DOMAIN-CONTAINING PROTEIN"/>
    <property type="match status" value="1"/>
</dbReference>
<keyword evidence="5" id="KW-1185">Reference proteome</keyword>
<protein>
    <submittedName>
        <fullName evidence="4">Acyltransferase family protein</fullName>
        <ecNumber evidence="4">2.3.-.-</ecNumber>
    </submittedName>
</protein>
<evidence type="ECO:0000259" key="3">
    <source>
        <dbReference type="Pfam" id="PF01757"/>
    </source>
</evidence>
<feature type="region of interest" description="Disordered" evidence="1">
    <location>
        <begin position="321"/>
        <end position="345"/>
    </location>
</feature>
<evidence type="ECO:0000256" key="2">
    <source>
        <dbReference type="SAM" id="Phobius"/>
    </source>
</evidence>
<feature type="domain" description="Acyltransferase 3" evidence="3">
    <location>
        <begin position="7"/>
        <end position="303"/>
    </location>
</feature>
<feature type="transmembrane region" description="Helical" evidence="2">
    <location>
        <begin position="99"/>
        <end position="118"/>
    </location>
</feature>
<feature type="transmembrane region" description="Helical" evidence="2">
    <location>
        <begin position="281"/>
        <end position="304"/>
    </location>
</feature>
<keyword evidence="2" id="KW-0472">Membrane</keyword>
<name>A0ABW2HHM5_9ACTN</name>
<accession>A0ABW2HHM5</accession>
<feature type="transmembrane region" description="Helical" evidence="2">
    <location>
        <begin position="46"/>
        <end position="65"/>
    </location>
</feature>
<keyword evidence="4" id="KW-0808">Transferase</keyword>